<dbReference type="InterPro" id="IPR020981">
    <property type="entry name" value="Csm1/Pcs1_C"/>
</dbReference>
<feature type="region of interest" description="Disordered" evidence="1">
    <location>
        <begin position="27"/>
        <end position="267"/>
    </location>
</feature>
<feature type="compositionally biased region" description="Basic and acidic residues" evidence="1">
    <location>
        <begin position="158"/>
        <end position="170"/>
    </location>
</feature>
<dbReference type="InterPro" id="IPR038608">
    <property type="entry name" value="Csm1/Pcs1_C_sf"/>
</dbReference>
<feature type="compositionally biased region" description="Basic residues" evidence="1">
    <location>
        <begin position="125"/>
        <end position="135"/>
    </location>
</feature>
<dbReference type="GO" id="GO:0005730">
    <property type="term" value="C:nucleolus"/>
    <property type="evidence" value="ECO:0007669"/>
    <property type="project" value="TreeGrafter"/>
</dbReference>
<feature type="compositionally biased region" description="Low complexity" evidence="1">
    <location>
        <begin position="54"/>
        <end position="84"/>
    </location>
</feature>
<reference evidence="3" key="1">
    <citation type="submission" date="2022-10" db="EMBL/GenBank/DDBJ databases">
        <title>Tapping the CABI collections for fungal endophytes: first genome assemblies for Collariella, Neodidymelliopsis, Ascochyta clinopodiicola, Didymella pomorum, Didymosphaeria variabile, Neocosmospora piperis and Neocucurbitaria cava.</title>
        <authorList>
            <person name="Hill R."/>
        </authorList>
    </citation>
    <scope>NUCLEOTIDE SEQUENCE</scope>
    <source>
        <strain evidence="3">IMI 360193</strain>
    </source>
</reference>
<dbReference type="CDD" id="cd23787">
    <property type="entry name" value="RWD_CSM1"/>
    <property type="match status" value="1"/>
</dbReference>
<dbReference type="Gene3D" id="1.10.287.1490">
    <property type="match status" value="1"/>
</dbReference>
<dbReference type="InterPro" id="IPR040349">
    <property type="entry name" value="Csm1/Pcs1"/>
</dbReference>
<dbReference type="OrthoDB" id="2431049at2759"/>
<feature type="domain" description="Monopolin complex subunit Csm1/Pcs1 C-terminal" evidence="2">
    <location>
        <begin position="412"/>
        <end position="496"/>
    </location>
</feature>
<dbReference type="AlphaFoldDB" id="A0A9W9BWT7"/>
<comment type="caution">
    <text evidence="3">The sequence shown here is derived from an EMBL/GenBank/DDBJ whole genome shotgun (WGS) entry which is preliminary data.</text>
</comment>
<dbReference type="GO" id="GO:0034506">
    <property type="term" value="C:chromosome, centromeric core domain"/>
    <property type="evidence" value="ECO:0007669"/>
    <property type="project" value="TreeGrafter"/>
</dbReference>
<evidence type="ECO:0000313" key="3">
    <source>
        <dbReference type="EMBL" id="KAJ4330909.1"/>
    </source>
</evidence>
<gene>
    <name evidence="3" type="ORF">N0V87_009583</name>
</gene>
<proteinExistence type="predicted"/>
<dbReference type="GO" id="GO:0045144">
    <property type="term" value="P:meiotic sister chromatid segregation"/>
    <property type="evidence" value="ECO:0007669"/>
    <property type="project" value="TreeGrafter"/>
</dbReference>
<dbReference type="FunFam" id="3.90.1150.80:FF:000001">
    <property type="entry name" value="Chromosome segregation protein (Pcs1)"/>
    <property type="match status" value="1"/>
</dbReference>
<sequence>MAPRNAVANISFTVDSASEDEMTYDELNAMPTPDSNTENKAPAHKARGKAAQLTKTVSATKATAKGRPAARAAETKKGIAAAKKAPAKAGRKALAERKSGADSDAEDADELDEEEATEVAEPVKPAKRGRPAKAKKAQEEEEPAEEEPAPAKRGRKAAPKETTAKKETKTKATGKSRSTKRGAESEAEPETFTIPETQAEPDADPMDIEDSIEVEEIPESMPPPPRPSARRTAASRTRQPSAAGRRAGSVSDTERDPAMRRKVGDLTKKLEAMTAKYEALKEVATSGKESAFDQLKKRTDQVAKDQDAVIKALKQQVADLQSRTSELTSLNKSIAALTKTNTTLTAENKKLADSLNTAQKENTTLNTKLAVARSSTQPESKVPGSAVKARTTGVVLPGSAEAAKDAMLQKQKVEMYCDLTNLVIVGVKKNEDDEDVYDCLQTGRNGTLHFHLTISDAGESYADTEFFYQPLLDDQRDRDLVDLLPDYLTEEISFPRGHAAKFFSKVVDSMSKRIILEDEE</sequence>
<dbReference type="Pfam" id="PF12539">
    <property type="entry name" value="Csm1"/>
    <property type="match status" value="1"/>
</dbReference>
<dbReference type="Gene3D" id="3.90.1150.80">
    <property type="match status" value="1"/>
</dbReference>
<evidence type="ECO:0000256" key="1">
    <source>
        <dbReference type="SAM" id="MobiDB-lite"/>
    </source>
</evidence>
<dbReference type="PANTHER" id="PTHR28006">
    <property type="entry name" value="MONOPOLIN COMPLEX SUBUNIT CSM1"/>
    <property type="match status" value="1"/>
</dbReference>
<feature type="compositionally biased region" description="Acidic residues" evidence="1">
    <location>
        <begin position="103"/>
        <end position="118"/>
    </location>
</feature>
<dbReference type="Proteomes" id="UP001140562">
    <property type="component" value="Unassembled WGS sequence"/>
</dbReference>
<dbReference type="GO" id="GO:0051315">
    <property type="term" value="P:attachment of mitotic spindle microtubules to kinetochore"/>
    <property type="evidence" value="ECO:0007669"/>
    <property type="project" value="TreeGrafter"/>
</dbReference>
<protein>
    <recommendedName>
        <fullName evidence="2">Monopolin complex subunit Csm1/Pcs1 C-terminal domain-containing protein</fullName>
    </recommendedName>
</protein>
<evidence type="ECO:0000313" key="4">
    <source>
        <dbReference type="Proteomes" id="UP001140562"/>
    </source>
</evidence>
<keyword evidence="4" id="KW-1185">Reference proteome</keyword>
<dbReference type="GO" id="GO:0072686">
    <property type="term" value="C:mitotic spindle"/>
    <property type="evidence" value="ECO:0007669"/>
    <property type="project" value="TreeGrafter"/>
</dbReference>
<feature type="compositionally biased region" description="Low complexity" evidence="1">
    <location>
        <begin position="230"/>
        <end position="243"/>
    </location>
</feature>
<dbReference type="EMBL" id="JAPEUV010000171">
    <property type="protein sequence ID" value="KAJ4330909.1"/>
    <property type="molecule type" value="Genomic_DNA"/>
</dbReference>
<feature type="compositionally biased region" description="Acidic residues" evidence="1">
    <location>
        <begin position="139"/>
        <end position="148"/>
    </location>
</feature>
<feature type="compositionally biased region" description="Basic and acidic residues" evidence="1">
    <location>
        <begin position="252"/>
        <end position="267"/>
    </location>
</feature>
<feature type="compositionally biased region" description="Acidic residues" evidence="1">
    <location>
        <begin position="199"/>
        <end position="218"/>
    </location>
</feature>
<dbReference type="GO" id="GO:1990644">
    <property type="term" value="F:microtubule site clamp"/>
    <property type="evidence" value="ECO:0007669"/>
    <property type="project" value="TreeGrafter"/>
</dbReference>
<evidence type="ECO:0000259" key="2">
    <source>
        <dbReference type="Pfam" id="PF12539"/>
    </source>
</evidence>
<accession>A0A9W9BWT7</accession>
<dbReference type="GO" id="GO:0033551">
    <property type="term" value="C:monopolin complex"/>
    <property type="evidence" value="ECO:0007669"/>
    <property type="project" value="InterPro"/>
</dbReference>
<name>A0A9W9BWT7_9PLEO</name>
<dbReference type="PANTHER" id="PTHR28006:SF1">
    <property type="entry name" value="MONOPOLIN COMPLEX SUBUNIT CSM1"/>
    <property type="match status" value="1"/>
</dbReference>
<organism evidence="3 4">
    <name type="scientific">Didymella glomerata</name>
    <dbReference type="NCBI Taxonomy" id="749621"/>
    <lineage>
        <taxon>Eukaryota</taxon>
        <taxon>Fungi</taxon>
        <taxon>Dikarya</taxon>
        <taxon>Ascomycota</taxon>
        <taxon>Pezizomycotina</taxon>
        <taxon>Dothideomycetes</taxon>
        <taxon>Pleosporomycetidae</taxon>
        <taxon>Pleosporales</taxon>
        <taxon>Pleosporineae</taxon>
        <taxon>Didymellaceae</taxon>
        <taxon>Didymella</taxon>
    </lineage>
</organism>